<dbReference type="Proteomes" id="UP001596455">
    <property type="component" value="Unassembled WGS sequence"/>
</dbReference>
<feature type="domain" description="DUF4190" evidence="3">
    <location>
        <begin position="96"/>
        <end position="155"/>
    </location>
</feature>
<dbReference type="Pfam" id="PF13828">
    <property type="entry name" value="DUF4190"/>
    <property type="match status" value="1"/>
</dbReference>
<keyword evidence="5" id="KW-1185">Reference proteome</keyword>
<evidence type="ECO:0000313" key="5">
    <source>
        <dbReference type="Proteomes" id="UP001596455"/>
    </source>
</evidence>
<feature type="region of interest" description="Disordered" evidence="1">
    <location>
        <begin position="1"/>
        <end position="41"/>
    </location>
</feature>
<protein>
    <submittedName>
        <fullName evidence="4">DUF4190 domain-containing protein</fullName>
    </submittedName>
</protein>
<evidence type="ECO:0000256" key="1">
    <source>
        <dbReference type="SAM" id="MobiDB-lite"/>
    </source>
</evidence>
<feature type="transmembrane region" description="Helical" evidence="2">
    <location>
        <begin position="96"/>
        <end position="124"/>
    </location>
</feature>
<feature type="transmembrane region" description="Helical" evidence="2">
    <location>
        <begin position="136"/>
        <end position="161"/>
    </location>
</feature>
<keyword evidence="2" id="KW-1133">Transmembrane helix</keyword>
<gene>
    <name evidence="4" type="ORF">ACFQQL_04675</name>
</gene>
<evidence type="ECO:0000313" key="4">
    <source>
        <dbReference type="EMBL" id="MFC7404395.1"/>
    </source>
</evidence>
<proteinExistence type="predicted"/>
<dbReference type="RefSeq" id="WP_382391743.1">
    <property type="nucleotide sequence ID" value="NZ_JBHTCQ010000001.1"/>
</dbReference>
<comment type="caution">
    <text evidence="4">The sequence shown here is derived from an EMBL/GenBank/DDBJ whole genome shotgun (WGS) entry which is preliminary data.</text>
</comment>
<keyword evidence="2" id="KW-0812">Transmembrane</keyword>
<keyword evidence="2" id="KW-0472">Membrane</keyword>
<evidence type="ECO:0000256" key="2">
    <source>
        <dbReference type="SAM" id="Phobius"/>
    </source>
</evidence>
<dbReference type="InterPro" id="IPR025241">
    <property type="entry name" value="DUF4190"/>
</dbReference>
<name>A0ABW2Q4M5_9MICO</name>
<accession>A0ABW2Q4M5</accession>
<organism evidence="4 5">
    <name type="scientific">Georgenia alba</name>
    <dbReference type="NCBI Taxonomy" id="2233858"/>
    <lineage>
        <taxon>Bacteria</taxon>
        <taxon>Bacillati</taxon>
        <taxon>Actinomycetota</taxon>
        <taxon>Actinomycetes</taxon>
        <taxon>Micrococcales</taxon>
        <taxon>Bogoriellaceae</taxon>
        <taxon>Georgenia</taxon>
    </lineage>
</organism>
<evidence type="ECO:0000259" key="3">
    <source>
        <dbReference type="Pfam" id="PF13828"/>
    </source>
</evidence>
<dbReference type="EMBL" id="JBHTCQ010000001">
    <property type="protein sequence ID" value="MFC7404395.1"/>
    <property type="molecule type" value="Genomic_DNA"/>
</dbReference>
<sequence>MDTRAAGQGPEPENPFAAPSGPRRATPAPSPYGDYGASATYDHASPADAERLGLPTTGVSAQREEPLVFPGTEAALATTSFADEGYTAPEPVNHPLAVAAVILGVLALLPGVGLAAVVCGHLALHRMTDGYWGGRGLAITGLVLGYTLTVMWALLALALWAGT</sequence>
<reference evidence="5" key="1">
    <citation type="journal article" date="2019" name="Int. J. Syst. Evol. Microbiol.">
        <title>The Global Catalogue of Microorganisms (GCM) 10K type strain sequencing project: providing services to taxonomists for standard genome sequencing and annotation.</title>
        <authorList>
            <consortium name="The Broad Institute Genomics Platform"/>
            <consortium name="The Broad Institute Genome Sequencing Center for Infectious Disease"/>
            <person name="Wu L."/>
            <person name="Ma J."/>
        </authorList>
    </citation>
    <scope>NUCLEOTIDE SEQUENCE [LARGE SCALE GENOMIC DNA]</scope>
    <source>
        <strain evidence="5">JCM 1490</strain>
    </source>
</reference>